<evidence type="ECO:0000313" key="1">
    <source>
        <dbReference type="EMBL" id="KAJ2994464.1"/>
    </source>
</evidence>
<dbReference type="EMBL" id="JANSHE010002183">
    <property type="protein sequence ID" value="KAJ2994464.1"/>
    <property type="molecule type" value="Genomic_DNA"/>
</dbReference>
<dbReference type="Proteomes" id="UP001144978">
    <property type="component" value="Unassembled WGS sequence"/>
</dbReference>
<protein>
    <submittedName>
        <fullName evidence="1">Uncharacterized protein</fullName>
    </submittedName>
</protein>
<name>A0ACC1PLI8_9APHY</name>
<evidence type="ECO:0000313" key="2">
    <source>
        <dbReference type="Proteomes" id="UP001144978"/>
    </source>
</evidence>
<gene>
    <name evidence="1" type="ORF">NUW54_g7547</name>
</gene>
<proteinExistence type="predicted"/>
<organism evidence="1 2">
    <name type="scientific">Trametes sanguinea</name>
    <dbReference type="NCBI Taxonomy" id="158606"/>
    <lineage>
        <taxon>Eukaryota</taxon>
        <taxon>Fungi</taxon>
        <taxon>Dikarya</taxon>
        <taxon>Basidiomycota</taxon>
        <taxon>Agaricomycotina</taxon>
        <taxon>Agaricomycetes</taxon>
        <taxon>Polyporales</taxon>
        <taxon>Polyporaceae</taxon>
        <taxon>Trametes</taxon>
    </lineage>
</organism>
<sequence>MAWSHNMLQDERQQFNRKILEACKLSHRSIPCASARTLSSANTDSSKLSIRVVEELEYSNRAIVVGDRNGALAAQLQAPK</sequence>
<comment type="caution">
    <text evidence="1">The sequence shown here is derived from an EMBL/GenBank/DDBJ whole genome shotgun (WGS) entry which is preliminary data.</text>
</comment>
<keyword evidence="2" id="KW-1185">Reference proteome</keyword>
<accession>A0ACC1PLI8</accession>
<reference evidence="1" key="1">
    <citation type="submission" date="2022-08" db="EMBL/GenBank/DDBJ databases">
        <title>Genome Sequence of Pycnoporus sanguineus.</title>
        <authorList>
            <person name="Buettner E."/>
        </authorList>
    </citation>
    <scope>NUCLEOTIDE SEQUENCE</scope>
    <source>
        <strain evidence="1">CG-C14</strain>
    </source>
</reference>